<evidence type="ECO:0000313" key="13">
    <source>
        <dbReference type="Proteomes" id="UP000801492"/>
    </source>
</evidence>
<evidence type="ECO:0000256" key="4">
    <source>
        <dbReference type="ARBA" id="ARBA00022454"/>
    </source>
</evidence>
<evidence type="ECO:0000256" key="2">
    <source>
        <dbReference type="ARBA" id="ARBA00008643"/>
    </source>
</evidence>
<comment type="caution">
    <text evidence="12">The sequence shown here is derived from an EMBL/GenBank/DDBJ whole genome shotgun (WGS) entry which is preliminary data.</text>
</comment>
<evidence type="ECO:0000256" key="8">
    <source>
        <dbReference type="ARBA" id="ARBA00023054"/>
    </source>
</evidence>
<keyword evidence="10" id="KW-0137">Centromere</keyword>
<proteinExistence type="inferred from homology"/>
<reference evidence="12" key="1">
    <citation type="submission" date="2019-08" db="EMBL/GenBank/DDBJ databases">
        <title>The genome of the North American firefly Photinus pyralis.</title>
        <authorList>
            <consortium name="Photinus pyralis genome working group"/>
            <person name="Fallon T.R."/>
            <person name="Sander Lower S.E."/>
            <person name="Weng J.-K."/>
        </authorList>
    </citation>
    <scope>NUCLEOTIDE SEQUENCE</scope>
    <source>
        <strain evidence="12">TRF0915ILg1</strain>
        <tissue evidence="12">Whole body</tissue>
    </source>
</reference>
<protein>
    <recommendedName>
        <fullName evidence="3">Protein MIS12 homolog</fullName>
    </recommendedName>
</protein>
<evidence type="ECO:0000256" key="6">
    <source>
        <dbReference type="ARBA" id="ARBA00022776"/>
    </source>
</evidence>
<dbReference type="GO" id="GO:0005634">
    <property type="term" value="C:nucleus"/>
    <property type="evidence" value="ECO:0007669"/>
    <property type="project" value="InterPro"/>
</dbReference>
<evidence type="ECO:0000256" key="3">
    <source>
        <dbReference type="ARBA" id="ARBA00013793"/>
    </source>
</evidence>
<gene>
    <name evidence="12" type="ORF">ILUMI_26934</name>
</gene>
<dbReference type="GO" id="GO:0000444">
    <property type="term" value="C:MIS12/MIND type complex"/>
    <property type="evidence" value="ECO:0007669"/>
    <property type="project" value="TreeGrafter"/>
</dbReference>
<keyword evidence="9" id="KW-0131">Cell cycle</keyword>
<evidence type="ECO:0000256" key="7">
    <source>
        <dbReference type="ARBA" id="ARBA00022838"/>
    </source>
</evidence>
<evidence type="ECO:0000256" key="11">
    <source>
        <dbReference type="SAM" id="Coils"/>
    </source>
</evidence>
<keyword evidence="5" id="KW-0132">Cell division</keyword>
<evidence type="ECO:0000256" key="9">
    <source>
        <dbReference type="ARBA" id="ARBA00023306"/>
    </source>
</evidence>
<organism evidence="12 13">
    <name type="scientific">Ignelater luminosus</name>
    <name type="common">Cucubano</name>
    <name type="synonym">Pyrophorus luminosus</name>
    <dbReference type="NCBI Taxonomy" id="2038154"/>
    <lineage>
        <taxon>Eukaryota</taxon>
        <taxon>Metazoa</taxon>
        <taxon>Ecdysozoa</taxon>
        <taxon>Arthropoda</taxon>
        <taxon>Hexapoda</taxon>
        <taxon>Insecta</taxon>
        <taxon>Pterygota</taxon>
        <taxon>Neoptera</taxon>
        <taxon>Endopterygota</taxon>
        <taxon>Coleoptera</taxon>
        <taxon>Polyphaga</taxon>
        <taxon>Elateriformia</taxon>
        <taxon>Elateroidea</taxon>
        <taxon>Elateridae</taxon>
        <taxon>Agrypninae</taxon>
        <taxon>Pyrophorini</taxon>
        <taxon>Ignelater</taxon>
    </lineage>
</organism>
<keyword evidence="8 11" id="KW-0175">Coiled coil</keyword>
<dbReference type="Pfam" id="PF05859">
    <property type="entry name" value="Mis12"/>
    <property type="match status" value="1"/>
</dbReference>
<keyword evidence="4" id="KW-0158">Chromosome</keyword>
<dbReference type="PANTHER" id="PTHR14527">
    <property type="entry name" value="PROTEIN MIS12 HOMOLOG"/>
    <property type="match status" value="1"/>
</dbReference>
<comment type="subcellular location">
    <subcellularLocation>
        <location evidence="1">Chromosome</location>
        <location evidence="1">Centromere</location>
        <location evidence="1">Kinetochore</location>
    </subcellularLocation>
</comment>
<evidence type="ECO:0000256" key="10">
    <source>
        <dbReference type="ARBA" id="ARBA00023328"/>
    </source>
</evidence>
<dbReference type="AlphaFoldDB" id="A0A8K0C7I6"/>
<evidence type="ECO:0000256" key="5">
    <source>
        <dbReference type="ARBA" id="ARBA00022618"/>
    </source>
</evidence>
<keyword evidence="13" id="KW-1185">Reference proteome</keyword>
<dbReference type="GO" id="GO:0051382">
    <property type="term" value="P:kinetochore assembly"/>
    <property type="evidence" value="ECO:0007669"/>
    <property type="project" value="TreeGrafter"/>
</dbReference>
<keyword evidence="7" id="KW-0995">Kinetochore</keyword>
<accession>A0A8K0C7I6</accession>
<evidence type="ECO:0000313" key="12">
    <source>
        <dbReference type="EMBL" id="KAF2879232.1"/>
    </source>
</evidence>
<dbReference type="EMBL" id="VTPC01091205">
    <property type="protein sequence ID" value="KAF2879232.1"/>
    <property type="molecule type" value="Genomic_DNA"/>
</dbReference>
<dbReference type="Proteomes" id="UP000801492">
    <property type="component" value="Unassembled WGS sequence"/>
</dbReference>
<dbReference type="OrthoDB" id="6775658at2759"/>
<evidence type="ECO:0000256" key="1">
    <source>
        <dbReference type="ARBA" id="ARBA00004629"/>
    </source>
</evidence>
<feature type="coiled-coil region" evidence="11">
    <location>
        <begin position="100"/>
        <end position="127"/>
    </location>
</feature>
<dbReference type="InterPro" id="IPR008685">
    <property type="entry name" value="Centromere_Mis12"/>
</dbReference>
<dbReference type="GO" id="GO:0051301">
    <property type="term" value="P:cell division"/>
    <property type="evidence" value="ECO:0007669"/>
    <property type="project" value="UniProtKB-KW"/>
</dbReference>
<name>A0A8K0C7I6_IGNLU</name>
<sequence length="203" mass="23911">MAEAIAESEYSAQYFGFTPEMFFHQFCELILDEMSLVCQHSMKQLSSLENNDALIKDSLAIHKRWSARSEHILKDLQPVIKEFFTIPKNVLLPSDEVYAFQYIEEEIKNLEEEIKQLKEKYIEELKSVQMYKTELDILENLEPIKRKVDEGIDKLNKFTTTVQDVREIEKIAQTFNAFRKGISETNDDDHYEIGKRKFGEKTK</sequence>
<keyword evidence="6" id="KW-0498">Mitosis</keyword>
<dbReference type="PANTHER" id="PTHR14527:SF2">
    <property type="entry name" value="PROTEIN MIS12 HOMOLOG"/>
    <property type="match status" value="1"/>
</dbReference>
<dbReference type="GO" id="GO:0000070">
    <property type="term" value="P:mitotic sister chromatid segregation"/>
    <property type="evidence" value="ECO:0007669"/>
    <property type="project" value="TreeGrafter"/>
</dbReference>
<comment type="similarity">
    <text evidence="2">Belongs to the mis12 family.</text>
</comment>